<reference evidence="2" key="1">
    <citation type="submission" date="2020-04" db="EMBL/GenBank/DDBJ databases">
        <authorList>
            <person name="Chiriac C."/>
            <person name="Salcher M."/>
            <person name="Ghai R."/>
            <person name="Kavagutti S V."/>
        </authorList>
    </citation>
    <scope>NUCLEOTIDE SEQUENCE</scope>
</reference>
<sequence>MEKLLELEKKLIEAREELIKGLGKDLNDSANKGRVSTIIGSIRPAAKVTDSEGNISEVSPKQQETDKTAAIKQKKDASKAKAETEAAARRSEYRKEGVLKSEEIAPEDSNNKKSYEKVFKNNSQWSLE</sequence>
<accession>A0A6J5KWN0</accession>
<gene>
    <name evidence="2" type="ORF">UFOVP53_215</name>
</gene>
<dbReference type="EMBL" id="LR796189">
    <property type="protein sequence ID" value="CAB4125742.1"/>
    <property type="molecule type" value="Genomic_DNA"/>
</dbReference>
<protein>
    <submittedName>
        <fullName evidence="2">Uncharacterized protein</fullName>
    </submittedName>
</protein>
<feature type="compositionally biased region" description="Polar residues" evidence="1">
    <location>
        <begin position="51"/>
        <end position="62"/>
    </location>
</feature>
<feature type="region of interest" description="Disordered" evidence="1">
    <location>
        <begin position="49"/>
        <end position="128"/>
    </location>
</feature>
<organism evidence="2">
    <name type="scientific">uncultured Caudovirales phage</name>
    <dbReference type="NCBI Taxonomy" id="2100421"/>
    <lineage>
        <taxon>Viruses</taxon>
        <taxon>Duplodnaviria</taxon>
        <taxon>Heunggongvirae</taxon>
        <taxon>Uroviricota</taxon>
        <taxon>Caudoviricetes</taxon>
        <taxon>Peduoviridae</taxon>
        <taxon>Maltschvirus</taxon>
        <taxon>Maltschvirus maltsch</taxon>
    </lineage>
</organism>
<proteinExistence type="predicted"/>
<evidence type="ECO:0000313" key="2">
    <source>
        <dbReference type="EMBL" id="CAB4125742.1"/>
    </source>
</evidence>
<feature type="compositionally biased region" description="Basic and acidic residues" evidence="1">
    <location>
        <begin position="63"/>
        <end position="119"/>
    </location>
</feature>
<evidence type="ECO:0000256" key="1">
    <source>
        <dbReference type="SAM" id="MobiDB-lite"/>
    </source>
</evidence>
<name>A0A6J5KWN0_9CAUD</name>